<dbReference type="GO" id="GO:0000166">
    <property type="term" value="F:nucleotide binding"/>
    <property type="evidence" value="ECO:0007669"/>
    <property type="project" value="InterPro"/>
</dbReference>
<dbReference type="Gene3D" id="3.40.50.720">
    <property type="entry name" value="NAD(P)-binding Rossmann-like Domain"/>
    <property type="match status" value="1"/>
</dbReference>
<dbReference type="Proteomes" id="UP000184356">
    <property type="component" value="Unassembled WGS sequence"/>
</dbReference>
<evidence type="ECO:0008006" key="6">
    <source>
        <dbReference type="Google" id="ProtNLM"/>
    </source>
</evidence>
<keyword evidence="5" id="KW-1185">Reference proteome</keyword>
<accession>A0A1L9TLP8</accession>
<name>A0A1L9TLP8_9EURO</name>
<protein>
    <recommendedName>
        <fullName evidence="6">Gfo/Idh/MocA-like oxidoreductase N-terminal domain-containing protein</fullName>
    </recommendedName>
</protein>
<organism evidence="4 5">
    <name type="scientific">Aspergillus sydowii CBS 593.65</name>
    <dbReference type="NCBI Taxonomy" id="1036612"/>
    <lineage>
        <taxon>Eukaryota</taxon>
        <taxon>Fungi</taxon>
        <taxon>Dikarya</taxon>
        <taxon>Ascomycota</taxon>
        <taxon>Pezizomycotina</taxon>
        <taxon>Eurotiomycetes</taxon>
        <taxon>Eurotiomycetidae</taxon>
        <taxon>Eurotiales</taxon>
        <taxon>Aspergillaceae</taxon>
        <taxon>Aspergillus</taxon>
        <taxon>Aspergillus subgen. Nidulantes</taxon>
    </lineage>
</organism>
<dbReference type="RefSeq" id="XP_040704118.1">
    <property type="nucleotide sequence ID" value="XM_040841599.1"/>
</dbReference>
<proteinExistence type="inferred from homology"/>
<sequence>MAPLTDNTKIHVALVGGGTIAPLHAEYLLSSSTCLLTALIDPFPPGQKLAAQLSVPYFDSLQSILSSEIQNPDAYIICVPSSLHIQVATDVITNGSPKAVLIEKPFCTDSKSGSHLLELARAKSCQVLVGHHRRFHPSLAAARDAINNGKLGQITTITGMWTAKKTDGYYSFADWRSSRSAGGGPVWTNFVHDIDVLHYITGSRVNRVWATSTVRRRENRTVPPEDLVEEGAAIMLQFANGVVGTFVVSDNVASPFGWEAATGDNPLYPPAPVAVDSYRIFGTRGTLTEPDGVLWTYDPADARRLGLEVGWNVPIRREILTAGDGIPFQLQAEHLARVVKNGERPRCAGEDGLAAVRVCEAVITALIAGDGFPVDIQG</sequence>
<feature type="domain" description="Gfo/Idh/MocA-like oxidoreductase N-terminal" evidence="2">
    <location>
        <begin position="10"/>
        <end position="131"/>
    </location>
</feature>
<dbReference type="OrthoDB" id="64915at2759"/>
<dbReference type="PANTHER" id="PTHR43377:SF1">
    <property type="entry name" value="BILIVERDIN REDUCTASE A"/>
    <property type="match status" value="1"/>
</dbReference>
<dbReference type="InterPro" id="IPR055170">
    <property type="entry name" value="GFO_IDH_MocA-like_dom"/>
</dbReference>
<dbReference type="Pfam" id="PF22725">
    <property type="entry name" value="GFO_IDH_MocA_C3"/>
    <property type="match status" value="1"/>
</dbReference>
<dbReference type="SUPFAM" id="SSF55347">
    <property type="entry name" value="Glyceraldehyde-3-phosphate dehydrogenase-like, C-terminal domain"/>
    <property type="match status" value="1"/>
</dbReference>
<feature type="domain" description="GFO/IDH/MocA-like oxidoreductase" evidence="3">
    <location>
        <begin position="140"/>
        <end position="287"/>
    </location>
</feature>
<evidence type="ECO:0000259" key="2">
    <source>
        <dbReference type="Pfam" id="PF01408"/>
    </source>
</evidence>
<comment type="similarity">
    <text evidence="1">Belongs to the Gfo/Idh/MocA family.</text>
</comment>
<dbReference type="Pfam" id="PF01408">
    <property type="entry name" value="GFO_IDH_MocA"/>
    <property type="match status" value="1"/>
</dbReference>
<gene>
    <name evidence="4" type="ORF">ASPSYDRAFT_146178</name>
</gene>
<dbReference type="Gene3D" id="3.30.360.10">
    <property type="entry name" value="Dihydrodipicolinate Reductase, domain 2"/>
    <property type="match status" value="1"/>
</dbReference>
<evidence type="ECO:0000259" key="3">
    <source>
        <dbReference type="Pfam" id="PF22725"/>
    </source>
</evidence>
<dbReference type="SUPFAM" id="SSF51735">
    <property type="entry name" value="NAD(P)-binding Rossmann-fold domains"/>
    <property type="match status" value="1"/>
</dbReference>
<dbReference type="STRING" id="1036612.A0A1L9TLP8"/>
<dbReference type="EMBL" id="KV878584">
    <property type="protein sequence ID" value="OJJ60312.1"/>
    <property type="molecule type" value="Genomic_DNA"/>
</dbReference>
<dbReference type="InterPro" id="IPR051450">
    <property type="entry name" value="Gfo/Idh/MocA_Oxidoreductases"/>
</dbReference>
<dbReference type="PANTHER" id="PTHR43377">
    <property type="entry name" value="BILIVERDIN REDUCTASE A"/>
    <property type="match status" value="1"/>
</dbReference>
<evidence type="ECO:0000313" key="4">
    <source>
        <dbReference type="EMBL" id="OJJ60312.1"/>
    </source>
</evidence>
<dbReference type="GeneID" id="63757672"/>
<evidence type="ECO:0000313" key="5">
    <source>
        <dbReference type="Proteomes" id="UP000184356"/>
    </source>
</evidence>
<dbReference type="InterPro" id="IPR000683">
    <property type="entry name" value="Gfo/Idh/MocA-like_OxRdtase_N"/>
</dbReference>
<dbReference type="InterPro" id="IPR036291">
    <property type="entry name" value="NAD(P)-bd_dom_sf"/>
</dbReference>
<dbReference type="AlphaFoldDB" id="A0A1L9TLP8"/>
<dbReference type="VEuPathDB" id="FungiDB:ASPSYDRAFT_146178"/>
<reference evidence="5" key="1">
    <citation type="journal article" date="2017" name="Genome Biol.">
        <title>Comparative genomics reveals high biological diversity and specific adaptations in the industrially and medically important fungal genus Aspergillus.</title>
        <authorList>
            <person name="de Vries R.P."/>
            <person name="Riley R."/>
            <person name="Wiebenga A."/>
            <person name="Aguilar-Osorio G."/>
            <person name="Amillis S."/>
            <person name="Uchima C.A."/>
            <person name="Anderluh G."/>
            <person name="Asadollahi M."/>
            <person name="Askin M."/>
            <person name="Barry K."/>
            <person name="Battaglia E."/>
            <person name="Bayram O."/>
            <person name="Benocci T."/>
            <person name="Braus-Stromeyer S.A."/>
            <person name="Caldana C."/>
            <person name="Canovas D."/>
            <person name="Cerqueira G.C."/>
            <person name="Chen F."/>
            <person name="Chen W."/>
            <person name="Choi C."/>
            <person name="Clum A."/>
            <person name="Dos Santos R.A."/>
            <person name="Damasio A.R."/>
            <person name="Diallinas G."/>
            <person name="Emri T."/>
            <person name="Fekete E."/>
            <person name="Flipphi M."/>
            <person name="Freyberg S."/>
            <person name="Gallo A."/>
            <person name="Gournas C."/>
            <person name="Habgood R."/>
            <person name="Hainaut M."/>
            <person name="Harispe M.L."/>
            <person name="Henrissat B."/>
            <person name="Hilden K.S."/>
            <person name="Hope R."/>
            <person name="Hossain A."/>
            <person name="Karabika E."/>
            <person name="Karaffa L."/>
            <person name="Karanyi Z."/>
            <person name="Krasevec N."/>
            <person name="Kuo A."/>
            <person name="Kusch H."/>
            <person name="LaButti K."/>
            <person name="Lagendijk E.L."/>
            <person name="Lapidus A."/>
            <person name="Levasseur A."/>
            <person name="Lindquist E."/>
            <person name="Lipzen A."/>
            <person name="Logrieco A.F."/>
            <person name="MacCabe A."/>
            <person name="Maekelae M.R."/>
            <person name="Malavazi I."/>
            <person name="Melin P."/>
            <person name="Meyer V."/>
            <person name="Mielnichuk N."/>
            <person name="Miskei M."/>
            <person name="Molnar A.P."/>
            <person name="Mule G."/>
            <person name="Ngan C.Y."/>
            <person name="Orejas M."/>
            <person name="Orosz E."/>
            <person name="Ouedraogo J.P."/>
            <person name="Overkamp K.M."/>
            <person name="Park H.-S."/>
            <person name="Perrone G."/>
            <person name="Piumi F."/>
            <person name="Punt P.J."/>
            <person name="Ram A.F."/>
            <person name="Ramon A."/>
            <person name="Rauscher S."/>
            <person name="Record E."/>
            <person name="Riano-Pachon D.M."/>
            <person name="Robert V."/>
            <person name="Roehrig J."/>
            <person name="Ruller R."/>
            <person name="Salamov A."/>
            <person name="Salih N.S."/>
            <person name="Samson R.A."/>
            <person name="Sandor E."/>
            <person name="Sanguinetti M."/>
            <person name="Schuetze T."/>
            <person name="Sepcic K."/>
            <person name="Shelest E."/>
            <person name="Sherlock G."/>
            <person name="Sophianopoulou V."/>
            <person name="Squina F.M."/>
            <person name="Sun H."/>
            <person name="Susca A."/>
            <person name="Todd R.B."/>
            <person name="Tsang A."/>
            <person name="Unkles S.E."/>
            <person name="van de Wiele N."/>
            <person name="van Rossen-Uffink D."/>
            <person name="Oliveira J.V."/>
            <person name="Vesth T.C."/>
            <person name="Visser J."/>
            <person name="Yu J.-H."/>
            <person name="Zhou M."/>
            <person name="Andersen M.R."/>
            <person name="Archer D.B."/>
            <person name="Baker S.E."/>
            <person name="Benoit I."/>
            <person name="Brakhage A.A."/>
            <person name="Braus G.H."/>
            <person name="Fischer R."/>
            <person name="Frisvad J.C."/>
            <person name="Goldman G.H."/>
            <person name="Houbraken J."/>
            <person name="Oakley B."/>
            <person name="Pocsi I."/>
            <person name="Scazzocchio C."/>
            <person name="Seiboth B."/>
            <person name="vanKuyk P.A."/>
            <person name="Wortman J."/>
            <person name="Dyer P.S."/>
            <person name="Grigoriev I.V."/>
        </authorList>
    </citation>
    <scope>NUCLEOTIDE SEQUENCE [LARGE SCALE GENOMIC DNA]</scope>
    <source>
        <strain evidence="5">CBS 593.65</strain>
    </source>
</reference>
<evidence type="ECO:0000256" key="1">
    <source>
        <dbReference type="ARBA" id="ARBA00010928"/>
    </source>
</evidence>